<dbReference type="AlphaFoldDB" id="A0A8H7PFN4"/>
<dbReference type="Pfam" id="PF00069">
    <property type="entry name" value="Pkinase"/>
    <property type="match status" value="1"/>
</dbReference>
<dbReference type="GO" id="GO:0005524">
    <property type="term" value="F:ATP binding"/>
    <property type="evidence" value="ECO:0007669"/>
    <property type="project" value="InterPro"/>
</dbReference>
<reference evidence="3" key="1">
    <citation type="submission" date="2020-12" db="EMBL/GenBank/DDBJ databases">
        <title>Metabolic potential, ecology and presence of endohyphal bacteria is reflected in genomic diversity of Mucoromycotina.</title>
        <authorList>
            <person name="Muszewska A."/>
            <person name="Okrasinska A."/>
            <person name="Steczkiewicz K."/>
            <person name="Drgas O."/>
            <person name="Orlowska M."/>
            <person name="Perlinska-Lenart U."/>
            <person name="Aleksandrzak-Piekarczyk T."/>
            <person name="Szatraj K."/>
            <person name="Zielenkiewicz U."/>
            <person name="Pilsyk S."/>
            <person name="Malc E."/>
            <person name="Mieczkowski P."/>
            <person name="Kruszewska J.S."/>
            <person name="Biernat P."/>
            <person name="Pawlowska J."/>
        </authorList>
    </citation>
    <scope>NUCLEOTIDE SEQUENCE</scope>
    <source>
        <strain evidence="3">WA0000051536</strain>
    </source>
</reference>
<dbReference type="InterPro" id="IPR011009">
    <property type="entry name" value="Kinase-like_dom_sf"/>
</dbReference>
<evidence type="ECO:0000259" key="2">
    <source>
        <dbReference type="PROSITE" id="PS50011"/>
    </source>
</evidence>
<dbReference type="EMBL" id="JAEPRA010000020">
    <property type="protein sequence ID" value="KAG2173043.1"/>
    <property type="molecule type" value="Genomic_DNA"/>
</dbReference>
<dbReference type="PANTHER" id="PTHR43642">
    <property type="entry name" value="HYBRID SIGNAL TRANSDUCTION HISTIDINE KINASE G"/>
    <property type="match status" value="1"/>
</dbReference>
<dbReference type="PANTHER" id="PTHR43642:SF1">
    <property type="entry name" value="HYBRID SIGNAL TRANSDUCTION HISTIDINE KINASE G"/>
    <property type="match status" value="1"/>
</dbReference>
<name>A0A8H7PFN4_9FUNG</name>
<sequence length="518" mass="57505">MQSEDTIKAGETRSYSISTTTTSEFNSINTSSTPIVIHPAPSEAHTQQYDLATFLRFAIKCTDCLEFIHRNNTVHGELRLSSFFWSEEDEGKVKMASFGQGARSFESYLTSEGWRKNFSTKDGLAKLRNTLTYLSPEQTGRTNYIPDHRSDIYSLGVIFFVLLACKEPFEGGPLDILNGILSRSLTPIHELRPDVPAIITEIIEKMTAKSPDSRYNSAIGIREDLKECLRRLSAGTDSYEAIQTFPLGQCDVASIFTLPSILFGRQNEIHQMCSTIRRTAGFYNRKRSSRDRSTVTATATESSNLTSDMNASSASVVESISDTSSGLGANALYERSSPSHESMAGESEMSGSTNRNYGSRKSSSLLMAITGPSGVGKSALFNAVQTTARHYGFLASAKFDQRSQVPFACIARCISQILRQIMSESSDTNVLNVVKETLEAQYVNVRKLLEWVPELSFAMSDTEDEDKPTIAELAISDNRAELHFVFVQVIRALAQHRMITLFLDDLHQAGKLHLYLEE</sequence>
<dbReference type="InterPro" id="IPR053159">
    <property type="entry name" value="Hybrid_Histidine_Kinase"/>
</dbReference>
<gene>
    <name evidence="3" type="ORF">INT44_007016</name>
</gene>
<dbReference type="InterPro" id="IPR041664">
    <property type="entry name" value="AAA_16"/>
</dbReference>
<comment type="caution">
    <text evidence="3">The sequence shown here is derived from an EMBL/GenBank/DDBJ whole genome shotgun (WGS) entry which is preliminary data.</text>
</comment>
<dbReference type="PROSITE" id="PS50011">
    <property type="entry name" value="PROTEIN_KINASE_DOM"/>
    <property type="match status" value="1"/>
</dbReference>
<dbReference type="InterPro" id="IPR000719">
    <property type="entry name" value="Prot_kinase_dom"/>
</dbReference>
<feature type="compositionally biased region" description="Polar residues" evidence="1">
    <location>
        <begin position="294"/>
        <end position="310"/>
    </location>
</feature>
<dbReference type="SUPFAM" id="SSF56112">
    <property type="entry name" value="Protein kinase-like (PK-like)"/>
    <property type="match status" value="1"/>
</dbReference>
<evidence type="ECO:0000313" key="4">
    <source>
        <dbReference type="Proteomes" id="UP000612746"/>
    </source>
</evidence>
<evidence type="ECO:0000313" key="3">
    <source>
        <dbReference type="EMBL" id="KAG2173043.1"/>
    </source>
</evidence>
<evidence type="ECO:0000256" key="1">
    <source>
        <dbReference type="SAM" id="MobiDB-lite"/>
    </source>
</evidence>
<feature type="region of interest" description="Disordered" evidence="1">
    <location>
        <begin position="330"/>
        <end position="357"/>
    </location>
</feature>
<dbReference type="Pfam" id="PF13191">
    <property type="entry name" value="AAA_16"/>
    <property type="match status" value="1"/>
</dbReference>
<feature type="region of interest" description="Disordered" evidence="1">
    <location>
        <begin position="284"/>
        <end position="310"/>
    </location>
</feature>
<feature type="compositionally biased region" description="Low complexity" evidence="1">
    <location>
        <begin position="339"/>
        <end position="352"/>
    </location>
</feature>
<dbReference type="GO" id="GO:0004672">
    <property type="term" value="F:protein kinase activity"/>
    <property type="evidence" value="ECO:0007669"/>
    <property type="project" value="InterPro"/>
</dbReference>
<dbReference type="Proteomes" id="UP000612746">
    <property type="component" value="Unassembled WGS sequence"/>
</dbReference>
<feature type="domain" description="Protein kinase" evidence="2">
    <location>
        <begin position="1"/>
        <end position="229"/>
    </location>
</feature>
<dbReference type="OrthoDB" id="2276795at2759"/>
<proteinExistence type="predicted"/>
<keyword evidence="4" id="KW-1185">Reference proteome</keyword>
<organism evidence="3 4">
    <name type="scientific">Umbelopsis vinacea</name>
    <dbReference type="NCBI Taxonomy" id="44442"/>
    <lineage>
        <taxon>Eukaryota</taxon>
        <taxon>Fungi</taxon>
        <taxon>Fungi incertae sedis</taxon>
        <taxon>Mucoromycota</taxon>
        <taxon>Mucoromycotina</taxon>
        <taxon>Umbelopsidomycetes</taxon>
        <taxon>Umbelopsidales</taxon>
        <taxon>Umbelopsidaceae</taxon>
        <taxon>Umbelopsis</taxon>
    </lineage>
</organism>
<accession>A0A8H7PFN4</accession>
<dbReference type="Gene3D" id="1.10.510.10">
    <property type="entry name" value="Transferase(Phosphotransferase) domain 1"/>
    <property type="match status" value="1"/>
</dbReference>
<protein>
    <recommendedName>
        <fullName evidence="2">Protein kinase domain-containing protein</fullName>
    </recommendedName>
</protein>